<dbReference type="Pfam" id="PF13564">
    <property type="entry name" value="DoxX_2"/>
    <property type="match status" value="1"/>
</dbReference>
<keyword evidence="2 5" id="KW-0812">Transmembrane</keyword>
<evidence type="ECO:0000313" key="6">
    <source>
        <dbReference type="EMBL" id="SLN71356.1"/>
    </source>
</evidence>
<accession>A0A1X7A5W5</accession>
<evidence type="ECO:0000256" key="5">
    <source>
        <dbReference type="SAM" id="Phobius"/>
    </source>
</evidence>
<feature type="transmembrane region" description="Helical" evidence="5">
    <location>
        <begin position="21"/>
        <end position="49"/>
    </location>
</feature>
<name>A0A1X7A5W5_9RHOB</name>
<feature type="transmembrane region" description="Helical" evidence="5">
    <location>
        <begin position="103"/>
        <end position="121"/>
    </location>
</feature>
<reference evidence="6 7" key="1">
    <citation type="submission" date="2017-03" db="EMBL/GenBank/DDBJ databases">
        <authorList>
            <person name="Afonso C.L."/>
            <person name="Miller P.J."/>
            <person name="Scott M.A."/>
            <person name="Spackman E."/>
            <person name="Goraichik I."/>
            <person name="Dimitrov K.M."/>
            <person name="Suarez D.L."/>
            <person name="Swayne D.E."/>
        </authorList>
    </citation>
    <scope>NUCLEOTIDE SEQUENCE [LARGE SCALE GENOMIC DNA]</scope>
    <source>
        <strain evidence="6 7">CECT 8625</strain>
    </source>
</reference>
<evidence type="ECO:0000256" key="3">
    <source>
        <dbReference type="ARBA" id="ARBA00022989"/>
    </source>
</evidence>
<protein>
    <recommendedName>
        <fullName evidence="8">DoxX</fullName>
    </recommendedName>
</protein>
<keyword evidence="4 5" id="KW-0472">Membrane</keyword>
<evidence type="ECO:0000256" key="1">
    <source>
        <dbReference type="ARBA" id="ARBA00004141"/>
    </source>
</evidence>
<dbReference type="InterPro" id="IPR032808">
    <property type="entry name" value="DoxX"/>
</dbReference>
<comment type="subcellular location">
    <subcellularLocation>
        <location evidence="1">Membrane</location>
        <topology evidence="1">Multi-pass membrane protein</topology>
    </subcellularLocation>
</comment>
<keyword evidence="3 5" id="KW-1133">Transmembrane helix</keyword>
<sequence>MKLDHSNSDVGDLRRTFTGTLRLFLALAFVVAGLAKLFYLPLMMVMFATLGDQSWIPRAVAALEFLGAFFLVVPHTIWLGIAILAIVATGAVSAQLFFFEGSLVMPATLLGLTVLLALERWHRSRRISRAHLLQ</sequence>
<dbReference type="Proteomes" id="UP000193570">
    <property type="component" value="Unassembled WGS sequence"/>
</dbReference>
<evidence type="ECO:0000256" key="2">
    <source>
        <dbReference type="ARBA" id="ARBA00022692"/>
    </source>
</evidence>
<dbReference type="EMBL" id="FWFK01000008">
    <property type="protein sequence ID" value="SLN71356.1"/>
    <property type="molecule type" value="Genomic_DNA"/>
</dbReference>
<evidence type="ECO:0008006" key="8">
    <source>
        <dbReference type="Google" id="ProtNLM"/>
    </source>
</evidence>
<evidence type="ECO:0000256" key="4">
    <source>
        <dbReference type="ARBA" id="ARBA00023136"/>
    </source>
</evidence>
<dbReference type="RefSeq" id="WP_159456807.1">
    <property type="nucleotide sequence ID" value="NZ_FWFK01000008.1"/>
</dbReference>
<gene>
    <name evidence="6" type="ORF">ROJ8625_03718</name>
</gene>
<dbReference type="GO" id="GO:0016020">
    <property type="term" value="C:membrane"/>
    <property type="evidence" value="ECO:0007669"/>
    <property type="project" value="UniProtKB-SubCell"/>
</dbReference>
<evidence type="ECO:0000313" key="7">
    <source>
        <dbReference type="Proteomes" id="UP000193570"/>
    </source>
</evidence>
<keyword evidence="7" id="KW-1185">Reference proteome</keyword>
<organism evidence="6 7">
    <name type="scientific">Roseivivax jejudonensis</name>
    <dbReference type="NCBI Taxonomy" id="1529041"/>
    <lineage>
        <taxon>Bacteria</taxon>
        <taxon>Pseudomonadati</taxon>
        <taxon>Pseudomonadota</taxon>
        <taxon>Alphaproteobacteria</taxon>
        <taxon>Rhodobacterales</taxon>
        <taxon>Roseobacteraceae</taxon>
        <taxon>Roseivivax</taxon>
    </lineage>
</organism>
<proteinExistence type="predicted"/>
<dbReference type="AlphaFoldDB" id="A0A1X7A5W5"/>